<feature type="compositionally biased region" description="Low complexity" evidence="1">
    <location>
        <begin position="266"/>
        <end position="275"/>
    </location>
</feature>
<name>A0A444Y6F9_ARAHY</name>
<comment type="caution">
    <text evidence="3">The sequence shown here is derived from an EMBL/GenBank/DDBJ whole genome shotgun (WGS) entry which is preliminary data.</text>
</comment>
<dbReference type="PANTHER" id="PTHR35497:SF1">
    <property type="entry name" value="ACYL-UDP-N-ACETYLGLUCOSAMINE O-ACYLTRANSFERASE"/>
    <property type="match status" value="1"/>
</dbReference>
<keyword evidence="4" id="KW-1185">Reference proteome</keyword>
<evidence type="ECO:0000259" key="2">
    <source>
        <dbReference type="PROSITE" id="PS00028"/>
    </source>
</evidence>
<dbReference type="Gramene" id="arahy.Tifrunner.gnm2.ann2.Ah18g108400.1">
    <property type="protein sequence ID" value="arahy.Tifrunner.gnm2.ann2.Ah18g108400.1-CDS"/>
    <property type="gene ID" value="arahy.Tifrunner.gnm2.ann2.Ah18g108400"/>
</dbReference>
<sequence length="525" mass="59424">MRGKNKGLSKATIAELKEQLAKKILRNVRAQGHPYVELRKLGKKNNVFFCILCLKTCFTDDVLYQHLRGNLHTLRLSTAKITLLKPNPWPFNDGLVFFHNSSETDKDLETTDASRIKLLKLTDIDSDKDLSLVKIDEPIQSDVQPSSADDTLDDGHTLVIRKLQFGDENVDIKVRNIGWGKIAARFLEKDHRVSGVRRIWCEWLGQEKNVEQDYGKVTKHDFALVIFSYNGDLGRIFEEDKSSLPSASMSESESERDDGRKRKKISSLSSASVSDSESEGDGGRKRKKRSHDSSTETSKDSTTRLPIDQNDKQLLAQIISSKAARKELRRRKRIAAEKLCNVCHQKMFPGKDVAALLNLETGKLACSTRNKIGLFHVFHASCIIHWILMCESIIIKNRLVLPTRRAAKKKAVVSDNQTVKRDDPEKRIKCVFCPECQGTGMATTDVDEHSLERTPFTLDEKFKFQMLTVHGRLNWIKNPEVVQNCSIGLDFPPSEEVFQEKVEPIKLLPFYRAELECGDGAQSGA</sequence>
<reference evidence="3 4" key="1">
    <citation type="submission" date="2019-01" db="EMBL/GenBank/DDBJ databases">
        <title>Sequencing of cultivated peanut Arachis hypogaea provides insights into genome evolution and oil improvement.</title>
        <authorList>
            <person name="Chen X."/>
        </authorList>
    </citation>
    <scope>NUCLEOTIDE SEQUENCE [LARGE SCALE GENOMIC DNA]</scope>
    <source>
        <strain evidence="4">cv. Fuhuasheng</strain>
        <strain evidence="3">GDAAS-fuhuasheng2018</strain>
        <tissue evidence="3">Leaves</tissue>
    </source>
</reference>
<evidence type="ECO:0000313" key="4">
    <source>
        <dbReference type="Proteomes" id="UP000289738"/>
    </source>
</evidence>
<dbReference type="EMBL" id="SDMP01000018">
    <property type="protein sequence ID" value="RYQ97475.1"/>
    <property type="molecule type" value="Genomic_DNA"/>
</dbReference>
<organism evidence="3 4">
    <name type="scientific">Arachis hypogaea</name>
    <name type="common">Peanut</name>
    <dbReference type="NCBI Taxonomy" id="3818"/>
    <lineage>
        <taxon>Eukaryota</taxon>
        <taxon>Viridiplantae</taxon>
        <taxon>Streptophyta</taxon>
        <taxon>Embryophyta</taxon>
        <taxon>Tracheophyta</taxon>
        <taxon>Spermatophyta</taxon>
        <taxon>Magnoliopsida</taxon>
        <taxon>eudicotyledons</taxon>
        <taxon>Gunneridae</taxon>
        <taxon>Pentapetalae</taxon>
        <taxon>rosids</taxon>
        <taxon>fabids</taxon>
        <taxon>Fabales</taxon>
        <taxon>Fabaceae</taxon>
        <taxon>Papilionoideae</taxon>
        <taxon>50 kb inversion clade</taxon>
        <taxon>dalbergioids sensu lato</taxon>
        <taxon>Dalbergieae</taxon>
        <taxon>Pterocarpus clade</taxon>
        <taxon>Arachis</taxon>
    </lineage>
</organism>
<dbReference type="EMBL" id="SDMP01000018">
    <property type="protein sequence ID" value="RYQ97476.1"/>
    <property type="molecule type" value="Genomic_DNA"/>
</dbReference>
<dbReference type="PROSITE" id="PS00028">
    <property type="entry name" value="ZINC_FINGER_C2H2_1"/>
    <property type="match status" value="1"/>
</dbReference>
<evidence type="ECO:0000313" key="3">
    <source>
        <dbReference type="EMBL" id="RYQ97475.1"/>
    </source>
</evidence>
<dbReference type="Proteomes" id="UP000289738">
    <property type="component" value="Chromosome B08"/>
</dbReference>
<dbReference type="PANTHER" id="PTHR35497">
    <property type="entry name" value="ACYL-UDP-N-ACETYLGLUCOSAMINE O-ACYLTRANSFERASE"/>
    <property type="match status" value="1"/>
</dbReference>
<dbReference type="InterPro" id="IPR013087">
    <property type="entry name" value="Znf_C2H2_type"/>
</dbReference>
<gene>
    <name evidence="3" type="ORF">Ahy_B08g093518</name>
</gene>
<dbReference type="OrthoDB" id="1876367at2759"/>
<protein>
    <recommendedName>
        <fullName evidence="2">C2H2-type domain-containing protein</fullName>
    </recommendedName>
</protein>
<feature type="compositionally biased region" description="Basic and acidic residues" evidence="1">
    <location>
        <begin position="291"/>
        <end position="302"/>
    </location>
</feature>
<dbReference type="AlphaFoldDB" id="A0A444Y6F9"/>
<evidence type="ECO:0000256" key="1">
    <source>
        <dbReference type="SAM" id="MobiDB-lite"/>
    </source>
</evidence>
<feature type="region of interest" description="Disordered" evidence="1">
    <location>
        <begin position="241"/>
        <end position="306"/>
    </location>
</feature>
<accession>A0A444Y6F9</accession>
<dbReference type="STRING" id="3818.A0A444Y6F9"/>
<dbReference type="SMR" id="A0A444Y6F9"/>
<proteinExistence type="predicted"/>
<feature type="domain" description="C2H2-type" evidence="2">
    <location>
        <begin position="50"/>
        <end position="72"/>
    </location>
</feature>